<keyword evidence="14" id="KW-1185">Reference proteome</keyword>
<keyword evidence="6 10" id="KW-0472">Membrane</keyword>
<dbReference type="InterPro" id="IPR001320">
    <property type="entry name" value="Iontro_rcpt_C"/>
</dbReference>
<dbReference type="GO" id="GO:0015276">
    <property type="term" value="F:ligand-gated monoatomic ion channel activity"/>
    <property type="evidence" value="ECO:0007669"/>
    <property type="project" value="InterPro"/>
</dbReference>
<feature type="domain" description="Solute-binding protein family 3/N-terminal" evidence="11">
    <location>
        <begin position="23"/>
        <end position="355"/>
    </location>
</feature>
<evidence type="ECO:0000256" key="7">
    <source>
        <dbReference type="ARBA" id="ARBA00023170"/>
    </source>
</evidence>
<evidence type="ECO:0000256" key="4">
    <source>
        <dbReference type="ARBA" id="ARBA00022989"/>
    </source>
</evidence>
<evidence type="ECO:0000256" key="2">
    <source>
        <dbReference type="ARBA" id="ARBA00022448"/>
    </source>
</evidence>
<feature type="transmembrane region" description="Helical" evidence="10">
    <location>
        <begin position="202"/>
        <end position="222"/>
    </location>
</feature>
<dbReference type="SMART" id="SM00062">
    <property type="entry name" value="PBPb"/>
    <property type="match status" value="1"/>
</dbReference>
<dbReference type="PANTHER" id="PTHR18966">
    <property type="entry name" value="IONOTROPIC GLUTAMATE RECEPTOR"/>
    <property type="match status" value="1"/>
</dbReference>
<evidence type="ECO:0000313" key="13">
    <source>
        <dbReference type="EMBL" id="GAT33498.1"/>
    </source>
</evidence>
<dbReference type="Pfam" id="PF00060">
    <property type="entry name" value="Lig_chan"/>
    <property type="match status" value="1"/>
</dbReference>
<dbReference type="Proteomes" id="UP000076023">
    <property type="component" value="Unassembled WGS sequence"/>
</dbReference>
<keyword evidence="7" id="KW-0675">Receptor</keyword>
<keyword evidence="4 10" id="KW-1133">Transmembrane helix</keyword>
<dbReference type="SMART" id="SM00079">
    <property type="entry name" value="PBPe"/>
    <property type="match status" value="1"/>
</dbReference>
<evidence type="ECO:0000256" key="6">
    <source>
        <dbReference type="ARBA" id="ARBA00023136"/>
    </source>
</evidence>
<dbReference type="SUPFAM" id="SSF81324">
    <property type="entry name" value="Voltage-gated potassium channels"/>
    <property type="match status" value="1"/>
</dbReference>
<dbReference type="STRING" id="690879.TSACC_21915"/>
<name>A0A146GA36_TERSA</name>
<evidence type="ECO:0000256" key="5">
    <source>
        <dbReference type="ARBA" id="ARBA00023065"/>
    </source>
</evidence>
<keyword evidence="2" id="KW-0813">Transport</keyword>
<keyword evidence="5" id="KW-0406">Ion transport</keyword>
<dbReference type="InParanoid" id="A0A146GA36"/>
<dbReference type="OrthoDB" id="9810759at2"/>
<accession>A0A146GA36</accession>
<gene>
    <name evidence="13" type="ORF">TSACC_21915</name>
</gene>
<keyword evidence="9" id="KW-0407">Ion channel</keyword>
<dbReference type="Gene3D" id="3.40.190.10">
    <property type="entry name" value="Periplasmic binding protein-like II"/>
    <property type="match status" value="2"/>
</dbReference>
<evidence type="ECO:0000256" key="3">
    <source>
        <dbReference type="ARBA" id="ARBA00022692"/>
    </source>
</evidence>
<sequence>MNRFFLVLVAFFSSFTLEAWSQKIHIVTRNIEPFSFEQNGRRVGYAMDLWQEVAREAGMDYDVQVVGTAQEMVDALTNRTADAAVGALSVTSKREEIMDFSQPFYESGLQIVTSGKTASIADTIFQLVGNLLNWKLVGAFTLLIVVMLVISHLVWLYEHKVNEEMWPKSYRHGLWESFWWTISTLLVGGADNKGPVGVGGRIIAIIWMLLSIVLVSLLTASFTTTLTVNTLKGDISGPGDLPGRDVATITGSTAANWLTNHGANPKPYATLTECLTALKRKEVAAVVYDAPLVQYAVSKDGDDKLQLVEPAFDRQNYAIGLQQDSPLRERINRALLALSESGANTDLQKKWFGTASE</sequence>
<proteinExistence type="predicted"/>
<keyword evidence="3 10" id="KW-0812">Transmembrane</keyword>
<evidence type="ECO:0000256" key="8">
    <source>
        <dbReference type="ARBA" id="ARBA00023180"/>
    </source>
</evidence>
<organism evidence="13 14">
    <name type="scientific">Terrimicrobium sacchariphilum</name>
    <dbReference type="NCBI Taxonomy" id="690879"/>
    <lineage>
        <taxon>Bacteria</taxon>
        <taxon>Pseudomonadati</taxon>
        <taxon>Verrucomicrobiota</taxon>
        <taxon>Terrimicrobiia</taxon>
        <taxon>Terrimicrobiales</taxon>
        <taxon>Terrimicrobiaceae</taxon>
        <taxon>Terrimicrobium</taxon>
    </lineage>
</organism>
<dbReference type="Gene3D" id="1.10.287.70">
    <property type="match status" value="1"/>
</dbReference>
<dbReference type="InterPro" id="IPR001638">
    <property type="entry name" value="Solute-binding_3/MltF_N"/>
</dbReference>
<feature type="domain" description="Ionotropic glutamate receptor C-terminal" evidence="12">
    <location>
        <begin position="23"/>
        <end position="354"/>
    </location>
</feature>
<dbReference type="SUPFAM" id="SSF53850">
    <property type="entry name" value="Periplasmic binding protein-like II"/>
    <property type="match status" value="1"/>
</dbReference>
<dbReference type="Pfam" id="PF00497">
    <property type="entry name" value="SBP_bac_3"/>
    <property type="match status" value="1"/>
</dbReference>
<evidence type="ECO:0000256" key="9">
    <source>
        <dbReference type="ARBA" id="ARBA00023303"/>
    </source>
</evidence>
<evidence type="ECO:0000256" key="10">
    <source>
        <dbReference type="SAM" id="Phobius"/>
    </source>
</evidence>
<keyword evidence="8" id="KW-0325">Glycoprotein</keyword>
<dbReference type="GO" id="GO:0016020">
    <property type="term" value="C:membrane"/>
    <property type="evidence" value="ECO:0007669"/>
    <property type="project" value="UniProtKB-SubCell"/>
</dbReference>
<protein>
    <submittedName>
        <fullName evidence="13">Ligand-gated ion channel</fullName>
    </submittedName>
</protein>
<evidence type="ECO:0000259" key="12">
    <source>
        <dbReference type="SMART" id="SM00079"/>
    </source>
</evidence>
<dbReference type="InterPro" id="IPR015683">
    <property type="entry name" value="Ionotropic_Glu_rcpt"/>
</dbReference>
<dbReference type="EMBL" id="BDCO01000002">
    <property type="protein sequence ID" value="GAT33498.1"/>
    <property type="molecule type" value="Genomic_DNA"/>
</dbReference>
<evidence type="ECO:0000256" key="1">
    <source>
        <dbReference type="ARBA" id="ARBA00004141"/>
    </source>
</evidence>
<dbReference type="RefSeq" id="WP_075079225.1">
    <property type="nucleotide sequence ID" value="NZ_BDCO01000002.1"/>
</dbReference>
<evidence type="ECO:0000313" key="14">
    <source>
        <dbReference type="Proteomes" id="UP000076023"/>
    </source>
</evidence>
<feature type="transmembrane region" description="Helical" evidence="10">
    <location>
        <begin position="136"/>
        <end position="157"/>
    </location>
</feature>
<comment type="subcellular location">
    <subcellularLocation>
        <location evidence="1">Membrane</location>
        <topology evidence="1">Multi-pass membrane protein</topology>
    </subcellularLocation>
</comment>
<evidence type="ECO:0000259" key="11">
    <source>
        <dbReference type="SMART" id="SM00062"/>
    </source>
</evidence>
<reference evidence="14" key="1">
    <citation type="journal article" date="2017" name="Genome Announc.">
        <title>Draft Genome Sequence of Terrimicrobium sacchariphilum NM-5T, a Facultative Anaerobic Soil Bacterium of the Class Spartobacteria.</title>
        <authorList>
            <person name="Qiu Y.L."/>
            <person name="Tourlousse D.M."/>
            <person name="Matsuura N."/>
            <person name="Ohashi A."/>
            <person name="Sekiguchi Y."/>
        </authorList>
    </citation>
    <scope>NUCLEOTIDE SEQUENCE [LARGE SCALE GENOMIC DNA]</scope>
    <source>
        <strain evidence="14">NM-5</strain>
    </source>
</reference>
<comment type="caution">
    <text evidence="13">The sequence shown here is derived from an EMBL/GenBank/DDBJ whole genome shotgun (WGS) entry which is preliminary data.</text>
</comment>
<dbReference type="AlphaFoldDB" id="A0A146GA36"/>